<accession>A0A1Y2CAY8</accession>
<gene>
    <name evidence="1" type="ORF">BCR33DRAFT_717265</name>
</gene>
<name>A0A1Y2CAY8_9FUNG</name>
<evidence type="ECO:0000313" key="1">
    <source>
        <dbReference type="EMBL" id="ORY44193.1"/>
    </source>
</evidence>
<dbReference type="OrthoDB" id="2136015at2759"/>
<protein>
    <submittedName>
        <fullName evidence="1">Uncharacterized protein</fullName>
    </submittedName>
</protein>
<proteinExistence type="predicted"/>
<dbReference type="EMBL" id="MCGO01000023">
    <property type="protein sequence ID" value="ORY44193.1"/>
    <property type="molecule type" value="Genomic_DNA"/>
</dbReference>
<sequence>MEPRFYSASVQIPHSGSYSLSVSVVAEAFRWNAYNESNIWPWKRLEKAVLNVDGDTVIKVEVLKGGSGKSASNTCDLARIYNATNVIQKGWPLSELLPGYWAQLPMMLSIETRRGNTKPLLTGSTFIPTQCSLRAFTAHQGRMCLIEKYPVIHWFGDSNSRRAIKFLDVRDGGWRGFLGKDGREVCEDGNGGSGRLFLGVVVLRIRSWGRNLTNAVFSWRRVLDRSDWWNVVSMSLKRREKVSLVVAAFEDVDGWSERVRAFARGLKEMYREMEGVRFVFRTAQPACPVTEWGQYRHRRYTPARNEMFRTLGAMIFKEELNADIWDIGIVNSNQDMCEQFHCPSNHAHPSVVALENQLLFNLIC</sequence>
<reference evidence="1 2" key="1">
    <citation type="submission" date="2016-07" db="EMBL/GenBank/DDBJ databases">
        <title>Pervasive Adenine N6-methylation of Active Genes in Fungi.</title>
        <authorList>
            <consortium name="DOE Joint Genome Institute"/>
            <person name="Mondo S.J."/>
            <person name="Dannebaum R.O."/>
            <person name="Kuo R.C."/>
            <person name="Labutti K."/>
            <person name="Haridas S."/>
            <person name="Kuo A."/>
            <person name="Salamov A."/>
            <person name="Ahrendt S.R."/>
            <person name="Lipzen A."/>
            <person name="Sullivan W."/>
            <person name="Andreopoulos W.B."/>
            <person name="Clum A."/>
            <person name="Lindquist E."/>
            <person name="Daum C."/>
            <person name="Ramamoorthy G.K."/>
            <person name="Gryganskyi A."/>
            <person name="Culley D."/>
            <person name="Magnuson J.K."/>
            <person name="James T.Y."/>
            <person name="O'Malley M.A."/>
            <person name="Stajich J.E."/>
            <person name="Spatafora J.W."/>
            <person name="Visel A."/>
            <person name="Grigoriev I.V."/>
        </authorList>
    </citation>
    <scope>NUCLEOTIDE SEQUENCE [LARGE SCALE GENOMIC DNA]</scope>
    <source>
        <strain evidence="1 2">JEL800</strain>
    </source>
</reference>
<dbReference type="Proteomes" id="UP000193642">
    <property type="component" value="Unassembled WGS sequence"/>
</dbReference>
<keyword evidence="2" id="KW-1185">Reference proteome</keyword>
<evidence type="ECO:0000313" key="2">
    <source>
        <dbReference type="Proteomes" id="UP000193642"/>
    </source>
</evidence>
<comment type="caution">
    <text evidence="1">The sequence shown here is derived from an EMBL/GenBank/DDBJ whole genome shotgun (WGS) entry which is preliminary data.</text>
</comment>
<dbReference type="AlphaFoldDB" id="A0A1Y2CAY8"/>
<organism evidence="1 2">
    <name type="scientific">Rhizoclosmatium globosum</name>
    <dbReference type="NCBI Taxonomy" id="329046"/>
    <lineage>
        <taxon>Eukaryota</taxon>
        <taxon>Fungi</taxon>
        <taxon>Fungi incertae sedis</taxon>
        <taxon>Chytridiomycota</taxon>
        <taxon>Chytridiomycota incertae sedis</taxon>
        <taxon>Chytridiomycetes</taxon>
        <taxon>Chytridiales</taxon>
        <taxon>Chytriomycetaceae</taxon>
        <taxon>Rhizoclosmatium</taxon>
    </lineage>
</organism>